<reference evidence="5 6" key="1">
    <citation type="submission" date="2017-10" db="EMBL/GenBank/DDBJ databases">
        <title>Comparative genomics in systemic dimorphic fungi from Ajellomycetaceae.</title>
        <authorList>
            <person name="Munoz J.F."/>
            <person name="Mcewen J.G."/>
            <person name="Clay O.K."/>
            <person name="Cuomo C.A."/>
        </authorList>
    </citation>
    <scope>NUCLEOTIDE SEQUENCE [LARGE SCALE GENOMIC DNA]</scope>
    <source>
        <strain evidence="5 6">UAMH4076</strain>
    </source>
</reference>
<feature type="compositionally biased region" description="Polar residues" evidence="3">
    <location>
        <begin position="409"/>
        <end position="435"/>
    </location>
</feature>
<dbReference type="InterPro" id="IPR006607">
    <property type="entry name" value="DM15"/>
</dbReference>
<dbReference type="Pfam" id="PF05383">
    <property type="entry name" value="La"/>
    <property type="match status" value="1"/>
</dbReference>
<dbReference type="Gene3D" id="1.10.10.10">
    <property type="entry name" value="Winged helix-like DNA-binding domain superfamily/Winged helix DNA-binding domain"/>
    <property type="match status" value="1"/>
</dbReference>
<gene>
    <name evidence="5" type="ORF">GX50_08930</name>
</gene>
<feature type="region of interest" description="Disordered" evidence="3">
    <location>
        <begin position="21"/>
        <end position="690"/>
    </location>
</feature>
<evidence type="ECO:0000259" key="4">
    <source>
        <dbReference type="PROSITE" id="PS50961"/>
    </source>
</evidence>
<feature type="compositionally biased region" description="Low complexity" evidence="3">
    <location>
        <begin position="436"/>
        <end position="446"/>
    </location>
</feature>
<feature type="compositionally biased region" description="Polar residues" evidence="3">
    <location>
        <begin position="978"/>
        <end position="989"/>
    </location>
</feature>
<feature type="compositionally biased region" description="Basic and acidic residues" evidence="3">
    <location>
        <begin position="267"/>
        <end position="280"/>
    </location>
</feature>
<dbReference type="GO" id="GO:0048255">
    <property type="term" value="P:mRNA stabilization"/>
    <property type="evidence" value="ECO:0007669"/>
    <property type="project" value="InterPro"/>
</dbReference>
<dbReference type="InterPro" id="IPR006630">
    <property type="entry name" value="La_HTH"/>
</dbReference>
<organism evidence="5 6">
    <name type="scientific">[Emmonsia] crescens</name>
    <dbReference type="NCBI Taxonomy" id="73230"/>
    <lineage>
        <taxon>Eukaryota</taxon>
        <taxon>Fungi</taxon>
        <taxon>Dikarya</taxon>
        <taxon>Ascomycota</taxon>
        <taxon>Pezizomycotina</taxon>
        <taxon>Eurotiomycetes</taxon>
        <taxon>Eurotiomycetidae</taxon>
        <taxon>Onygenales</taxon>
        <taxon>Ajellomycetaceae</taxon>
        <taxon>Emergomyces</taxon>
    </lineage>
</organism>
<feature type="compositionally biased region" description="Polar residues" evidence="3">
    <location>
        <begin position="26"/>
        <end position="35"/>
    </location>
</feature>
<feature type="domain" description="HTH La-type RNA-binding" evidence="4">
    <location>
        <begin position="721"/>
        <end position="815"/>
    </location>
</feature>
<dbReference type="InterPro" id="IPR036390">
    <property type="entry name" value="WH_DNA-bd_sf"/>
</dbReference>
<proteinExistence type="predicted"/>
<dbReference type="SUPFAM" id="SSF46785">
    <property type="entry name" value="Winged helix' DNA-binding domain"/>
    <property type="match status" value="1"/>
</dbReference>
<dbReference type="InterPro" id="IPR045180">
    <property type="entry name" value="La_dom_prot"/>
</dbReference>
<dbReference type="SMART" id="SM00715">
    <property type="entry name" value="LA"/>
    <property type="match status" value="1"/>
</dbReference>
<evidence type="ECO:0000256" key="3">
    <source>
        <dbReference type="SAM" id="MobiDB-lite"/>
    </source>
</evidence>
<dbReference type="PANTHER" id="PTHR22792:SF132">
    <property type="entry name" value="LA-RELATED PROTEIN 1"/>
    <property type="match status" value="1"/>
</dbReference>
<feature type="compositionally biased region" description="Low complexity" evidence="3">
    <location>
        <begin position="113"/>
        <end position="129"/>
    </location>
</feature>
<dbReference type="GO" id="GO:0005829">
    <property type="term" value="C:cytosol"/>
    <property type="evidence" value="ECO:0007669"/>
    <property type="project" value="TreeGrafter"/>
</dbReference>
<dbReference type="CDD" id="cd07323">
    <property type="entry name" value="LAM"/>
    <property type="match status" value="1"/>
</dbReference>
<feature type="compositionally biased region" description="Basic and acidic residues" evidence="3">
    <location>
        <begin position="166"/>
        <end position="188"/>
    </location>
</feature>
<feature type="compositionally biased region" description="Basic and acidic residues" evidence="3">
    <location>
        <begin position="200"/>
        <end position="209"/>
    </location>
</feature>
<dbReference type="InterPro" id="IPR036388">
    <property type="entry name" value="WH-like_DNA-bd_sf"/>
</dbReference>
<dbReference type="STRING" id="73230.A0A2B7Z529"/>
<sequence>MSTSTSKSGVEMPTFSYAQAAKGFSTPPTVQSVAEKQNKSSTTSSDPSSHRTAAGSVDGDGSNQTVASSTDMESSSVATEPTDATDKSQSSSEGNSDSTVTAPAATGATSKNATSGTSSPSAGTTSTTTLPKEDDISGTTNSLSDSTWDKQSQVSGPVENSSESGETSKEKSKDNGWEKDTPVLKELKAAPIPAVNVWQQRKEAQEAKAKASAALKSATPASAKPAPANFKSSVPTEGRLENSKGSSRKKTGGSTDVATDATVSKKKANESGKTKEEGSRKSGVRSGKPTDIDIDAAETLPPVGDASSWPTPQLAQGEEFRKTQEKNDKSDKSEKEKAPTAGSRGKEKWMPVPYVPTAVFNTPLPPAARRGGRPSRGGREGGMRGGAHPSAPVSSGDRGVPASAATAGGSKQTGSSDRGRSNTRVVSDQSATSQPATTGSTSATLSSEDKKVSQATRPDRAGSDAKSVKVPEEPQATTTTAAAAGVEAQNHHPTVAETAPRQRQNSKSFGRGHDYSNVPSQRGAEHPGRHVNVQGDSSHAGTRFSSSHERRFDNGPRSADFYKEAPTFHPRDREFPSQRDREYPRERGDFHRDREYGRERGESRPERGRGGFRGRGGHSNNYGGAHNSQYHSPPIGQSQFQNSKPFSLSERHRSHQQQASQNGGQQQQHGSNRGLNMRSPSLPSSGVYGPTPYPIQTDINAIYGYPPVHQGPMTAIPYQPYLEQFSLMSMISMQLEYYFSVDNLCKDLFLRKHMDSQGFVLLSFIAGFKRIKSLTEDMDLLRLVCRQLKGVEYRPAEDGTDRLRKREKWEQWILAMESRDTSAQNEGPPPLSLSSPAHDGISDGLNSTHLETHAPYGNGSLHEISGNAIPSHYSLSNGNSSGSRVHQSVLSSAAPEFSPAYVPVMGQNENANVGKPIDDESTFPDEQIENLVIVVRKPGISSPAQSPFLIPSSRSFSSGSVDGYNAAGGTVSTDKRPSLSNRATQTNIKSMAGEQRRGRSPPSSSSSSSSKSPETASANMPTFWVKDRDTPIESLPTDLLHESYNVFRKQTLDKRSSGIMSDGANLDMDVLYQFWSHFLVRNFNSKMYNEFRSLAFDDLHSKNSTTGLNSIIKFYDGVLVSNRLMPDAVSRDLVELVESELLEEEAKEKPAFQKLRSAWRNGAFNLKNRKRIDRIISERLRAELEK</sequence>
<feature type="compositionally biased region" description="Polar residues" evidence="3">
    <location>
        <begin position="534"/>
        <end position="545"/>
    </location>
</feature>
<feature type="region of interest" description="Disordered" evidence="3">
    <location>
        <begin position="967"/>
        <end position="1023"/>
    </location>
</feature>
<feature type="compositionally biased region" description="Polar residues" evidence="3">
    <location>
        <begin position="137"/>
        <end position="160"/>
    </location>
</feature>
<dbReference type="GO" id="GO:0000339">
    <property type="term" value="F:RNA cap binding"/>
    <property type="evidence" value="ECO:0007669"/>
    <property type="project" value="InterPro"/>
</dbReference>
<dbReference type="Proteomes" id="UP000226031">
    <property type="component" value="Unassembled WGS sequence"/>
</dbReference>
<evidence type="ECO:0000313" key="6">
    <source>
        <dbReference type="Proteomes" id="UP000226031"/>
    </source>
</evidence>
<feature type="compositionally biased region" description="Basic and acidic residues" evidence="3">
    <location>
        <begin position="569"/>
        <end position="609"/>
    </location>
</feature>
<evidence type="ECO:0000256" key="2">
    <source>
        <dbReference type="PROSITE-ProRule" id="PRU00332"/>
    </source>
</evidence>
<feature type="compositionally biased region" description="Low complexity" evidence="3">
    <location>
        <begin position="210"/>
        <end position="228"/>
    </location>
</feature>
<dbReference type="AlphaFoldDB" id="A0A2B7Z529"/>
<name>A0A2B7Z529_9EURO</name>
<evidence type="ECO:0000313" key="5">
    <source>
        <dbReference type="EMBL" id="PGH28333.1"/>
    </source>
</evidence>
<keyword evidence="6" id="KW-1185">Reference proteome</keyword>
<evidence type="ECO:0000256" key="1">
    <source>
        <dbReference type="ARBA" id="ARBA00022884"/>
    </source>
</evidence>
<dbReference type="PANTHER" id="PTHR22792">
    <property type="entry name" value="LUPUS LA PROTEIN-RELATED"/>
    <property type="match status" value="1"/>
</dbReference>
<keyword evidence="1 2" id="KW-0694">RNA-binding</keyword>
<dbReference type="VEuPathDB" id="FungiDB:EMCG_05529"/>
<accession>A0A2B7Z529</accession>
<dbReference type="PROSITE" id="PS50961">
    <property type="entry name" value="HTH_LA"/>
    <property type="match status" value="1"/>
</dbReference>
<feature type="compositionally biased region" description="Low complexity" evidence="3">
    <location>
        <begin position="1000"/>
        <end position="1013"/>
    </location>
</feature>
<dbReference type="EMBL" id="PDND01000652">
    <property type="protein sequence ID" value="PGH28333.1"/>
    <property type="molecule type" value="Genomic_DNA"/>
</dbReference>
<feature type="compositionally biased region" description="Polar residues" evidence="3">
    <location>
        <begin position="61"/>
        <end position="79"/>
    </location>
</feature>
<dbReference type="GO" id="GO:0045727">
    <property type="term" value="P:positive regulation of translation"/>
    <property type="evidence" value="ECO:0007669"/>
    <property type="project" value="TreeGrafter"/>
</dbReference>
<feature type="compositionally biased region" description="Polar residues" evidence="3">
    <location>
        <begin position="87"/>
        <end position="112"/>
    </location>
</feature>
<feature type="compositionally biased region" description="Basic and acidic residues" evidence="3">
    <location>
        <begin position="447"/>
        <end position="472"/>
    </location>
</feature>
<feature type="compositionally biased region" description="Low complexity" evidence="3">
    <location>
        <begin position="656"/>
        <end position="672"/>
    </location>
</feature>
<feature type="compositionally biased region" description="Basic and acidic residues" evidence="3">
    <location>
        <begin position="318"/>
        <end position="349"/>
    </location>
</feature>
<dbReference type="SMART" id="SM00684">
    <property type="entry name" value="DM15"/>
    <property type="match status" value="2"/>
</dbReference>
<protein>
    <recommendedName>
        <fullName evidence="4">HTH La-type RNA-binding domain-containing protein</fullName>
    </recommendedName>
</protein>
<feature type="compositionally biased region" description="Polar residues" evidence="3">
    <location>
        <begin position="618"/>
        <end position="646"/>
    </location>
</feature>
<dbReference type="Pfam" id="PF21071">
    <property type="entry name" value="LARP1_HEAT"/>
    <property type="match status" value="1"/>
</dbReference>
<comment type="caution">
    <text evidence="5">The sequence shown here is derived from an EMBL/GenBank/DDBJ whole genome shotgun (WGS) entry which is preliminary data.</text>
</comment>
<dbReference type="GO" id="GO:0010494">
    <property type="term" value="C:cytoplasmic stress granule"/>
    <property type="evidence" value="ECO:0007669"/>
    <property type="project" value="TreeGrafter"/>
</dbReference>